<accession>A0A1G9UYU3</accession>
<evidence type="ECO:0000256" key="2">
    <source>
        <dbReference type="SAM" id="Phobius"/>
    </source>
</evidence>
<keyword evidence="2" id="KW-1133">Transmembrane helix</keyword>
<dbReference type="InterPro" id="IPR046118">
    <property type="entry name" value="DUF6115"/>
</dbReference>
<dbReference type="AlphaFoldDB" id="A0A1G9UYU3"/>
<name>A0A1G9UYU3_9BACL</name>
<keyword evidence="2" id="KW-0472">Membrane</keyword>
<keyword evidence="4" id="KW-1185">Reference proteome</keyword>
<dbReference type="Pfam" id="PF19610">
    <property type="entry name" value="DUF6115"/>
    <property type="match status" value="1"/>
</dbReference>
<evidence type="ECO:0000256" key="1">
    <source>
        <dbReference type="SAM" id="Coils"/>
    </source>
</evidence>
<proteinExistence type="predicted"/>
<reference evidence="4" key="1">
    <citation type="submission" date="2016-10" db="EMBL/GenBank/DDBJ databases">
        <authorList>
            <person name="Varghese N."/>
            <person name="Submissions S."/>
        </authorList>
    </citation>
    <scope>NUCLEOTIDE SEQUENCE [LARGE SCALE GENOMIC DNA]</scope>
    <source>
        <strain evidence="4">CGMCC 1.6854</strain>
    </source>
</reference>
<organism evidence="3 4">
    <name type="scientific">Fictibacillus solisalsi</name>
    <dbReference type="NCBI Taxonomy" id="459525"/>
    <lineage>
        <taxon>Bacteria</taxon>
        <taxon>Bacillati</taxon>
        <taxon>Bacillota</taxon>
        <taxon>Bacilli</taxon>
        <taxon>Bacillales</taxon>
        <taxon>Fictibacillaceae</taxon>
        <taxon>Fictibacillus</taxon>
    </lineage>
</organism>
<dbReference type="RefSeq" id="WP_090233288.1">
    <property type="nucleotide sequence ID" value="NZ_FNHW01000001.1"/>
</dbReference>
<dbReference type="OrthoDB" id="1708317at2"/>
<evidence type="ECO:0000313" key="4">
    <source>
        <dbReference type="Proteomes" id="UP000199544"/>
    </source>
</evidence>
<dbReference type="Proteomes" id="UP000199544">
    <property type="component" value="Unassembled WGS sequence"/>
</dbReference>
<evidence type="ECO:0000313" key="3">
    <source>
        <dbReference type="EMBL" id="SDM65000.1"/>
    </source>
</evidence>
<sequence length="136" mass="15453">MLYFIAVLSLLLNILCLYLVAVLWMKLKAAAPGAFAEVEQARELEEMLLAFASEMKEQNEEIREMLYETKRDGQEQGVKSSDKIGIEHDDKEVEENILHQNVLTYAEKGYTAEEIAKKLDRGKGEVSLILKMNSLS</sequence>
<feature type="coiled-coil region" evidence="1">
    <location>
        <begin position="41"/>
        <end position="72"/>
    </location>
</feature>
<dbReference type="STRING" id="459525.SAMN04488137_1242"/>
<feature type="transmembrane region" description="Helical" evidence="2">
    <location>
        <begin position="6"/>
        <end position="25"/>
    </location>
</feature>
<keyword evidence="1" id="KW-0175">Coiled coil</keyword>
<protein>
    <submittedName>
        <fullName evidence="3">Uncharacterized protein</fullName>
    </submittedName>
</protein>
<dbReference type="EMBL" id="FNHW01000001">
    <property type="protein sequence ID" value="SDM65000.1"/>
    <property type="molecule type" value="Genomic_DNA"/>
</dbReference>
<gene>
    <name evidence="3" type="ORF">SAMN04488137_1242</name>
</gene>
<keyword evidence="2" id="KW-0812">Transmembrane</keyword>